<dbReference type="InterPro" id="IPR001304">
    <property type="entry name" value="C-type_lectin-like"/>
</dbReference>
<accession>A0A803SZ57</accession>
<comment type="subcellular location">
    <subcellularLocation>
        <location evidence="1">Secreted</location>
    </subcellularLocation>
</comment>
<keyword evidence="5" id="KW-0175">Coiled coil</keyword>
<keyword evidence="3 7" id="KW-0732">Signal</keyword>
<evidence type="ECO:0000256" key="2">
    <source>
        <dbReference type="ARBA" id="ARBA00022525"/>
    </source>
</evidence>
<evidence type="ECO:0000256" key="6">
    <source>
        <dbReference type="SAM" id="MobiDB-lite"/>
    </source>
</evidence>
<dbReference type="GO" id="GO:0030246">
    <property type="term" value="F:carbohydrate binding"/>
    <property type="evidence" value="ECO:0007669"/>
    <property type="project" value="UniProtKB-KW"/>
</dbReference>
<feature type="coiled-coil region" evidence="5">
    <location>
        <begin position="40"/>
        <end position="67"/>
    </location>
</feature>
<sequence length="186" mass="20657">MARHALLIFSGQTHCKMFQFLMLSVLLLGTCLASPQLAGIKEINDELSRLREDMNNLNKKITKFGESFYTVHKARSFATGSEKLYTTNDQEGNFEEANATCIQAGGHIPSPKKEGEKKALQKVLERRNQSTFIENQDSANSANWAPGEPKNADGTKNCVKTNKDGKLHAACCEEKLLIVCEFSFVP</sequence>
<dbReference type="Proteomes" id="UP000001646">
    <property type="component" value="Unplaced"/>
</dbReference>
<dbReference type="Ensembl" id="ENSACAT00000051374.1">
    <property type="protein sequence ID" value="ENSACAP00000028247.1"/>
    <property type="gene ID" value="ENSACAG00000039325.1"/>
</dbReference>
<dbReference type="SUPFAM" id="SSF56436">
    <property type="entry name" value="C-type lectin-like"/>
    <property type="match status" value="1"/>
</dbReference>
<evidence type="ECO:0000256" key="5">
    <source>
        <dbReference type="SAM" id="Coils"/>
    </source>
</evidence>
<protein>
    <recommendedName>
        <fullName evidence="8">C-type lectin domain-containing protein</fullName>
    </recommendedName>
</protein>
<gene>
    <name evidence="9" type="primary">LOC100560788</name>
</gene>
<name>A0A803SZ57_ANOCA</name>
<dbReference type="PANTHER" id="PTHR22799:SF1">
    <property type="entry name" value="C-TYPE LECTIN DOMAIN FAMILY 11 MEMBER A"/>
    <property type="match status" value="1"/>
</dbReference>
<feature type="signal peptide" evidence="7">
    <location>
        <begin position="1"/>
        <end position="33"/>
    </location>
</feature>
<dbReference type="GO" id="GO:0005576">
    <property type="term" value="C:extracellular region"/>
    <property type="evidence" value="ECO:0007669"/>
    <property type="project" value="UniProtKB-SubCell"/>
</dbReference>
<keyword evidence="10" id="KW-1185">Reference proteome</keyword>
<dbReference type="Gene3D" id="3.10.100.10">
    <property type="entry name" value="Mannose-Binding Protein A, subunit A"/>
    <property type="match status" value="1"/>
</dbReference>
<dbReference type="InterPro" id="IPR051663">
    <property type="entry name" value="CLec_Tetranectin-domain"/>
</dbReference>
<keyword evidence="2" id="KW-0964">Secreted</keyword>
<feature type="compositionally biased region" description="Polar residues" evidence="6">
    <location>
        <begin position="134"/>
        <end position="143"/>
    </location>
</feature>
<evidence type="ECO:0000256" key="1">
    <source>
        <dbReference type="ARBA" id="ARBA00004613"/>
    </source>
</evidence>
<feature type="domain" description="C-type lectin" evidence="8">
    <location>
        <begin position="85"/>
        <end position="181"/>
    </location>
</feature>
<evidence type="ECO:0000313" key="9">
    <source>
        <dbReference type="Ensembl" id="ENSACAP00000028247.1"/>
    </source>
</evidence>
<dbReference type="PROSITE" id="PS50041">
    <property type="entry name" value="C_TYPE_LECTIN_2"/>
    <property type="match status" value="1"/>
</dbReference>
<keyword evidence="4" id="KW-0430">Lectin</keyword>
<evidence type="ECO:0000313" key="10">
    <source>
        <dbReference type="Proteomes" id="UP000001646"/>
    </source>
</evidence>
<dbReference type="AlphaFoldDB" id="A0A803SZ57"/>
<evidence type="ECO:0000256" key="4">
    <source>
        <dbReference type="ARBA" id="ARBA00022734"/>
    </source>
</evidence>
<dbReference type="GeneTree" id="ENSGT00940000155748"/>
<evidence type="ECO:0000256" key="3">
    <source>
        <dbReference type="ARBA" id="ARBA00022729"/>
    </source>
</evidence>
<dbReference type="PANTHER" id="PTHR22799">
    <property type="entry name" value="TETRANECTIN-RELATED"/>
    <property type="match status" value="1"/>
</dbReference>
<organism evidence="9 10">
    <name type="scientific">Anolis carolinensis</name>
    <name type="common">Green anole</name>
    <name type="synonym">American chameleon</name>
    <dbReference type="NCBI Taxonomy" id="28377"/>
    <lineage>
        <taxon>Eukaryota</taxon>
        <taxon>Metazoa</taxon>
        <taxon>Chordata</taxon>
        <taxon>Craniata</taxon>
        <taxon>Vertebrata</taxon>
        <taxon>Euteleostomi</taxon>
        <taxon>Lepidosauria</taxon>
        <taxon>Squamata</taxon>
        <taxon>Bifurcata</taxon>
        <taxon>Unidentata</taxon>
        <taxon>Episquamata</taxon>
        <taxon>Toxicofera</taxon>
        <taxon>Iguania</taxon>
        <taxon>Dactyloidae</taxon>
        <taxon>Anolis</taxon>
    </lineage>
</organism>
<reference evidence="9" key="2">
    <citation type="submission" date="2025-08" db="UniProtKB">
        <authorList>
            <consortium name="Ensembl"/>
        </authorList>
    </citation>
    <scope>IDENTIFICATION</scope>
</reference>
<reference evidence="9" key="1">
    <citation type="submission" date="2009-12" db="EMBL/GenBank/DDBJ databases">
        <title>The Genome Sequence of Anolis carolinensis (Green Anole Lizard).</title>
        <authorList>
            <consortium name="The Genome Sequencing Platform"/>
            <person name="Di Palma F."/>
            <person name="Alfoldi J."/>
            <person name="Heiman D."/>
            <person name="Young S."/>
            <person name="Grabherr M."/>
            <person name="Johnson J."/>
            <person name="Lander E.S."/>
            <person name="Lindblad-Toh K."/>
        </authorList>
    </citation>
    <scope>NUCLEOTIDE SEQUENCE [LARGE SCALE GENOMIC DNA]</scope>
    <source>
        <strain evidence="9">JBL SC #1</strain>
    </source>
</reference>
<evidence type="ECO:0000256" key="7">
    <source>
        <dbReference type="SAM" id="SignalP"/>
    </source>
</evidence>
<dbReference type="InterPro" id="IPR016187">
    <property type="entry name" value="CTDL_fold"/>
</dbReference>
<feature type="region of interest" description="Disordered" evidence="6">
    <location>
        <begin position="134"/>
        <end position="155"/>
    </location>
</feature>
<evidence type="ECO:0000259" key="8">
    <source>
        <dbReference type="PROSITE" id="PS50041"/>
    </source>
</evidence>
<dbReference type="InParanoid" id="A0A803SZ57"/>
<reference evidence="9" key="3">
    <citation type="submission" date="2025-09" db="UniProtKB">
        <authorList>
            <consortium name="Ensembl"/>
        </authorList>
    </citation>
    <scope>IDENTIFICATION</scope>
</reference>
<proteinExistence type="predicted"/>
<feature type="chain" id="PRO_5032363319" description="C-type lectin domain-containing protein" evidence="7">
    <location>
        <begin position="34"/>
        <end position="186"/>
    </location>
</feature>
<dbReference type="InterPro" id="IPR016186">
    <property type="entry name" value="C-type_lectin-like/link_sf"/>
</dbReference>
<dbReference type="Pfam" id="PF00059">
    <property type="entry name" value="Lectin_C"/>
    <property type="match status" value="1"/>
</dbReference>